<reference evidence="1 2" key="1">
    <citation type="submission" date="2018-06" db="EMBL/GenBank/DDBJ databases">
        <title>Sphaerisporangium craniellae sp. nov., isolated from a marine sponge in the South China Sea.</title>
        <authorList>
            <person name="Li L."/>
        </authorList>
    </citation>
    <scope>NUCLEOTIDE SEQUENCE [LARGE SCALE GENOMIC DNA]</scope>
    <source>
        <strain evidence="1 2">CCTCC AA 208026</strain>
    </source>
</reference>
<evidence type="ECO:0000313" key="2">
    <source>
        <dbReference type="Proteomes" id="UP000253094"/>
    </source>
</evidence>
<dbReference type="OrthoDB" id="3340672at2"/>
<evidence type="ECO:0000313" key="1">
    <source>
        <dbReference type="EMBL" id="RCG32287.1"/>
    </source>
</evidence>
<comment type="caution">
    <text evidence="1">The sequence shown here is derived from an EMBL/GenBank/DDBJ whole genome shotgun (WGS) entry which is preliminary data.</text>
</comment>
<keyword evidence="2" id="KW-1185">Reference proteome</keyword>
<dbReference type="Proteomes" id="UP000253094">
    <property type="component" value="Unassembled WGS sequence"/>
</dbReference>
<accession>A0A367FRF0</accession>
<organism evidence="1 2">
    <name type="scientific">Sphaerisporangium album</name>
    <dbReference type="NCBI Taxonomy" id="509200"/>
    <lineage>
        <taxon>Bacteria</taxon>
        <taxon>Bacillati</taxon>
        <taxon>Actinomycetota</taxon>
        <taxon>Actinomycetes</taxon>
        <taxon>Streptosporangiales</taxon>
        <taxon>Streptosporangiaceae</taxon>
        <taxon>Sphaerisporangium</taxon>
    </lineage>
</organism>
<sequence>MAIPPDTPPGVEWQALRIACDRAEELAGAAYARITDDRLDKLAAELLATPVARVRALACARRGVRKS</sequence>
<dbReference type="RefSeq" id="WP_114027903.1">
    <property type="nucleotide sequence ID" value="NZ_QOIL01000003.1"/>
</dbReference>
<dbReference type="AlphaFoldDB" id="A0A367FRF0"/>
<protein>
    <submittedName>
        <fullName evidence="1">Uncharacterized protein</fullName>
    </submittedName>
</protein>
<gene>
    <name evidence="1" type="ORF">DQ384_07250</name>
</gene>
<name>A0A367FRF0_9ACTN</name>
<dbReference type="EMBL" id="QOIL01000003">
    <property type="protein sequence ID" value="RCG32287.1"/>
    <property type="molecule type" value="Genomic_DNA"/>
</dbReference>
<proteinExistence type="predicted"/>